<keyword evidence="17" id="KW-1185">Reference proteome</keyword>
<dbReference type="AlphaFoldDB" id="A0A840MKP8"/>
<dbReference type="InterPro" id="IPR004154">
    <property type="entry name" value="Anticodon-bd"/>
</dbReference>
<dbReference type="FunFam" id="3.30.980.10:FF:000005">
    <property type="entry name" value="Threonyl-tRNA synthetase, mitochondrial"/>
    <property type="match status" value="1"/>
</dbReference>
<dbReference type="InterPro" id="IPR045864">
    <property type="entry name" value="aa-tRNA-synth_II/BPL/LPL"/>
</dbReference>
<evidence type="ECO:0000256" key="1">
    <source>
        <dbReference type="ARBA" id="ARBA00008226"/>
    </source>
</evidence>
<dbReference type="InterPro" id="IPR036621">
    <property type="entry name" value="Anticodon-bd_dom_sf"/>
</dbReference>
<keyword evidence="2 13" id="KW-0963">Cytoplasm</keyword>
<comment type="cofactor">
    <cofactor evidence="13">
        <name>Zn(2+)</name>
        <dbReference type="ChEBI" id="CHEBI:29105"/>
    </cofactor>
    <text evidence="13">Binds 1 zinc ion per subunit.</text>
</comment>
<dbReference type="SUPFAM" id="SSF55186">
    <property type="entry name" value="ThrRS/AlaRS common domain"/>
    <property type="match status" value="1"/>
</dbReference>
<feature type="binding site" evidence="13">
    <location>
        <position position="511"/>
    </location>
    <ligand>
        <name>Zn(2+)</name>
        <dbReference type="ChEBI" id="CHEBI:29105"/>
        <note>catalytic</note>
    </ligand>
</feature>
<comment type="caution">
    <text evidence="13">Lacks conserved residue(s) required for the propagation of feature annotation.</text>
</comment>
<comment type="subcellular location">
    <subcellularLocation>
        <location evidence="13">Cytoplasm</location>
    </subcellularLocation>
</comment>
<proteinExistence type="inferred from homology"/>
<dbReference type="InterPro" id="IPR047246">
    <property type="entry name" value="ThrRS_anticodon"/>
</dbReference>
<dbReference type="SUPFAM" id="SSF81271">
    <property type="entry name" value="TGS-like"/>
    <property type="match status" value="1"/>
</dbReference>
<keyword evidence="9 13" id="KW-0694">RNA-binding</keyword>
<organism evidence="16 17">
    <name type="scientific">Chitinivorax tropicus</name>
    <dbReference type="NCBI Taxonomy" id="714531"/>
    <lineage>
        <taxon>Bacteria</taxon>
        <taxon>Pseudomonadati</taxon>
        <taxon>Pseudomonadota</taxon>
        <taxon>Betaproteobacteria</taxon>
        <taxon>Chitinivorax</taxon>
    </lineage>
</organism>
<dbReference type="PANTHER" id="PTHR11451">
    <property type="entry name" value="THREONINE-TRNA LIGASE"/>
    <property type="match status" value="1"/>
</dbReference>
<evidence type="ECO:0000256" key="6">
    <source>
        <dbReference type="ARBA" id="ARBA00022741"/>
    </source>
</evidence>
<feature type="domain" description="TGS" evidence="15">
    <location>
        <begin position="1"/>
        <end position="61"/>
    </location>
</feature>
<evidence type="ECO:0000256" key="2">
    <source>
        <dbReference type="ARBA" id="ARBA00022490"/>
    </source>
</evidence>
<dbReference type="GO" id="GO:0005524">
    <property type="term" value="F:ATP binding"/>
    <property type="evidence" value="ECO:0007669"/>
    <property type="project" value="UniProtKB-UniRule"/>
</dbReference>
<evidence type="ECO:0000256" key="12">
    <source>
        <dbReference type="ARBA" id="ARBA00049515"/>
    </source>
</evidence>
<keyword evidence="4 13" id="KW-0436">Ligase</keyword>
<reference evidence="16 17" key="1">
    <citation type="submission" date="2020-08" db="EMBL/GenBank/DDBJ databases">
        <title>Genomic Encyclopedia of Type Strains, Phase IV (KMG-IV): sequencing the most valuable type-strain genomes for metagenomic binning, comparative biology and taxonomic classification.</title>
        <authorList>
            <person name="Goeker M."/>
        </authorList>
    </citation>
    <scope>NUCLEOTIDE SEQUENCE [LARGE SCALE GENOMIC DNA]</scope>
    <source>
        <strain evidence="16 17">DSM 27165</strain>
    </source>
</reference>
<keyword evidence="10 13" id="KW-0648">Protein biosynthesis</keyword>
<dbReference type="GO" id="GO:0004829">
    <property type="term" value="F:threonine-tRNA ligase activity"/>
    <property type="evidence" value="ECO:0007669"/>
    <property type="project" value="UniProtKB-UniRule"/>
</dbReference>
<dbReference type="Gene3D" id="3.30.930.10">
    <property type="entry name" value="Bira Bifunctional Protein, Domain 2"/>
    <property type="match status" value="1"/>
</dbReference>
<gene>
    <name evidence="13" type="primary">thrS</name>
    <name evidence="16" type="ORF">HNQ59_002288</name>
</gene>
<dbReference type="Pfam" id="PF02824">
    <property type="entry name" value="TGS"/>
    <property type="match status" value="1"/>
</dbReference>
<dbReference type="InterPro" id="IPR012676">
    <property type="entry name" value="TGS-like"/>
</dbReference>
<dbReference type="RefSeq" id="WP_184039088.1">
    <property type="nucleotide sequence ID" value="NZ_JACHHY010000013.1"/>
</dbReference>
<keyword evidence="6 13" id="KW-0547">Nucleotide-binding</keyword>
<dbReference type="SUPFAM" id="SSF55681">
    <property type="entry name" value="Class II aaRS and biotin synthetases"/>
    <property type="match status" value="1"/>
</dbReference>
<dbReference type="PROSITE" id="PS51880">
    <property type="entry name" value="TGS"/>
    <property type="match status" value="1"/>
</dbReference>
<evidence type="ECO:0000256" key="9">
    <source>
        <dbReference type="ARBA" id="ARBA00022884"/>
    </source>
</evidence>
<evidence type="ECO:0000313" key="16">
    <source>
        <dbReference type="EMBL" id="MBB5018990.1"/>
    </source>
</evidence>
<dbReference type="PANTHER" id="PTHR11451:SF44">
    <property type="entry name" value="THREONINE--TRNA LIGASE, CHLOROPLASTIC_MITOCHONDRIAL 2"/>
    <property type="match status" value="1"/>
</dbReference>
<dbReference type="InterPro" id="IPR033728">
    <property type="entry name" value="ThrRS_core"/>
</dbReference>
<comment type="similarity">
    <text evidence="1 13">Belongs to the class-II aminoacyl-tRNA synthetase family.</text>
</comment>
<dbReference type="GO" id="GO:0046872">
    <property type="term" value="F:metal ion binding"/>
    <property type="evidence" value="ECO:0007669"/>
    <property type="project" value="UniProtKB-KW"/>
</dbReference>
<dbReference type="Gene3D" id="3.30.980.10">
    <property type="entry name" value="Threonyl-trna Synthetase, Chain A, domain 2"/>
    <property type="match status" value="1"/>
</dbReference>
<dbReference type="FunFam" id="3.40.50.800:FF:000001">
    <property type="entry name" value="Threonine--tRNA ligase"/>
    <property type="match status" value="1"/>
</dbReference>
<dbReference type="HAMAP" id="MF_00184">
    <property type="entry name" value="Thr_tRNA_synth"/>
    <property type="match status" value="1"/>
</dbReference>
<keyword evidence="11 13" id="KW-0030">Aminoacyl-tRNA synthetase</keyword>
<dbReference type="CDD" id="cd00771">
    <property type="entry name" value="ThrRS_core"/>
    <property type="match status" value="1"/>
</dbReference>
<evidence type="ECO:0000259" key="15">
    <source>
        <dbReference type="PROSITE" id="PS51880"/>
    </source>
</evidence>
<feature type="binding site" evidence="13">
    <location>
        <position position="334"/>
    </location>
    <ligand>
        <name>Zn(2+)</name>
        <dbReference type="ChEBI" id="CHEBI:29105"/>
        <note>catalytic</note>
    </ligand>
</feature>
<evidence type="ECO:0000256" key="8">
    <source>
        <dbReference type="ARBA" id="ARBA00022840"/>
    </source>
</evidence>
<dbReference type="EMBL" id="JACHHY010000013">
    <property type="protein sequence ID" value="MBB5018990.1"/>
    <property type="molecule type" value="Genomic_DNA"/>
</dbReference>
<comment type="catalytic activity">
    <reaction evidence="12 13">
        <text>tRNA(Thr) + L-threonine + ATP = L-threonyl-tRNA(Thr) + AMP + diphosphate + H(+)</text>
        <dbReference type="Rhea" id="RHEA:24624"/>
        <dbReference type="Rhea" id="RHEA-COMP:9670"/>
        <dbReference type="Rhea" id="RHEA-COMP:9704"/>
        <dbReference type="ChEBI" id="CHEBI:15378"/>
        <dbReference type="ChEBI" id="CHEBI:30616"/>
        <dbReference type="ChEBI" id="CHEBI:33019"/>
        <dbReference type="ChEBI" id="CHEBI:57926"/>
        <dbReference type="ChEBI" id="CHEBI:78442"/>
        <dbReference type="ChEBI" id="CHEBI:78534"/>
        <dbReference type="ChEBI" id="CHEBI:456215"/>
        <dbReference type="EC" id="6.1.1.3"/>
    </reaction>
</comment>
<dbReference type="PROSITE" id="PS50862">
    <property type="entry name" value="AA_TRNA_LIGASE_II"/>
    <property type="match status" value="1"/>
</dbReference>
<dbReference type="InterPro" id="IPR006195">
    <property type="entry name" value="aa-tRNA-synth_II"/>
</dbReference>
<accession>A0A840MKP8</accession>
<dbReference type="InterPro" id="IPR002314">
    <property type="entry name" value="aa-tRNA-synt_IIb"/>
</dbReference>
<dbReference type="FunFam" id="3.30.54.20:FF:000002">
    <property type="entry name" value="Threonine--tRNA ligase"/>
    <property type="match status" value="1"/>
</dbReference>
<name>A0A840MKP8_9PROT</name>
<dbReference type="Gene3D" id="3.40.50.800">
    <property type="entry name" value="Anticodon-binding domain"/>
    <property type="match status" value="1"/>
</dbReference>
<evidence type="ECO:0000256" key="7">
    <source>
        <dbReference type="ARBA" id="ARBA00022833"/>
    </source>
</evidence>
<evidence type="ECO:0000256" key="4">
    <source>
        <dbReference type="ARBA" id="ARBA00022598"/>
    </source>
</evidence>
<dbReference type="Gene3D" id="3.10.20.30">
    <property type="match status" value="1"/>
</dbReference>
<dbReference type="Pfam" id="PF03129">
    <property type="entry name" value="HGTP_anticodon"/>
    <property type="match status" value="1"/>
</dbReference>
<dbReference type="InterPro" id="IPR002320">
    <property type="entry name" value="Thr-tRNA-ligase_IIa"/>
</dbReference>
<dbReference type="CDD" id="cd00860">
    <property type="entry name" value="ThrRS_anticodon"/>
    <property type="match status" value="1"/>
</dbReference>
<dbReference type="SMART" id="SM00863">
    <property type="entry name" value="tRNA_SAD"/>
    <property type="match status" value="1"/>
</dbReference>
<dbReference type="GO" id="GO:0000049">
    <property type="term" value="F:tRNA binding"/>
    <property type="evidence" value="ECO:0007669"/>
    <property type="project" value="UniProtKB-KW"/>
</dbReference>
<dbReference type="SUPFAM" id="SSF52954">
    <property type="entry name" value="Class II aaRS ABD-related"/>
    <property type="match status" value="1"/>
</dbReference>
<dbReference type="Proteomes" id="UP000575898">
    <property type="component" value="Unassembled WGS sequence"/>
</dbReference>
<keyword evidence="3 13" id="KW-0820">tRNA-binding</keyword>
<dbReference type="InterPro" id="IPR012675">
    <property type="entry name" value="Beta-grasp_dom_sf"/>
</dbReference>
<dbReference type="GO" id="GO:0006435">
    <property type="term" value="P:threonyl-tRNA aminoacylation"/>
    <property type="evidence" value="ECO:0007669"/>
    <property type="project" value="UniProtKB-UniRule"/>
</dbReference>
<dbReference type="GO" id="GO:0005737">
    <property type="term" value="C:cytoplasm"/>
    <property type="evidence" value="ECO:0007669"/>
    <property type="project" value="UniProtKB-SubCell"/>
</dbReference>
<keyword evidence="7 13" id="KW-0862">Zinc</keyword>
<keyword evidence="5 13" id="KW-0479">Metal-binding</keyword>
<evidence type="ECO:0000313" key="17">
    <source>
        <dbReference type="Proteomes" id="UP000575898"/>
    </source>
</evidence>
<dbReference type="InterPro" id="IPR004095">
    <property type="entry name" value="TGS"/>
</dbReference>
<feature type="binding site" evidence="13">
    <location>
        <position position="385"/>
    </location>
    <ligand>
        <name>Zn(2+)</name>
        <dbReference type="ChEBI" id="CHEBI:29105"/>
        <note>catalytic</note>
    </ligand>
</feature>
<dbReference type="NCBIfam" id="TIGR00418">
    <property type="entry name" value="thrS"/>
    <property type="match status" value="1"/>
</dbReference>
<dbReference type="Pfam" id="PF00587">
    <property type="entry name" value="tRNA-synt_2b"/>
    <property type="match status" value="1"/>
</dbReference>
<dbReference type="InterPro" id="IPR018163">
    <property type="entry name" value="Thr/Ala-tRNA-synth_IIc_edit"/>
</dbReference>
<evidence type="ECO:0000256" key="13">
    <source>
        <dbReference type="HAMAP-Rule" id="MF_00184"/>
    </source>
</evidence>
<dbReference type="InterPro" id="IPR012947">
    <property type="entry name" value="tRNA_SAD"/>
</dbReference>
<evidence type="ECO:0000256" key="3">
    <source>
        <dbReference type="ARBA" id="ARBA00022555"/>
    </source>
</evidence>
<evidence type="ECO:0000256" key="5">
    <source>
        <dbReference type="ARBA" id="ARBA00022723"/>
    </source>
</evidence>
<evidence type="ECO:0000256" key="10">
    <source>
        <dbReference type="ARBA" id="ARBA00022917"/>
    </source>
</evidence>
<comment type="subunit">
    <text evidence="13">Homodimer.</text>
</comment>
<keyword evidence="8 13" id="KW-0067">ATP-binding</keyword>
<sequence>MSSISLPDQSVQSFEHAPSVFEIAQAIAPQLAQAALAGLVDGQLVDLSQVIHHDASVDIVTAAHPAALPLMRHSCAHLLAMAVKQLFPAAQLAIGPVIEDGFHYDFACEHPFSMADLDMIEARMRQLIEEDLPIHRHELSREAALAFFGEQREPYKQAIIADLPADEVLTLYQQGGFADLCRGPHLPSTGRIGAFKLLHVAGAYWRGDARNPMLQRIYGTCWPSQAALDAYLHQQAEAAKRDHRKLGAKLDWFHFQDNAPGAVFWHPKGWTVFQQLLAYMRQRHDAEGYVEVNTPDVMDRSLWEISGHWHNYRDHMFTTQTDDARVFALKPMNCPGAISLFAHGLRSYRELPLRMAEFGKVHRYEPSGALHGLMRVRHFTQDDAHIFCTLPQMEAECRQVIRLILAIYQGFGFADVVIRLSTRPANRIGDDQLWDRLEAALSSALGSLSLPYSLSPGEGAFYGPKLEFILKDAIGRAWQCGTLQVDLNLPERFDVHYVAEDGNKQRPVMLHRALFGSLERFIGILLEHHAGALPAWLAPVQVAVLTISEHQADYARQQWAMLKAAGCRAELDLRNEKIGFKIREKTLEKVPYLVIVGDQEKATGQVAVRTREGIDLGRMSLAALITQLCEARPQP</sequence>
<dbReference type="EC" id="6.1.1.3" evidence="13"/>
<dbReference type="FunFam" id="3.30.930.10:FF:000002">
    <property type="entry name" value="Threonine--tRNA ligase"/>
    <property type="match status" value="1"/>
</dbReference>
<evidence type="ECO:0000259" key="14">
    <source>
        <dbReference type="PROSITE" id="PS50862"/>
    </source>
</evidence>
<protein>
    <recommendedName>
        <fullName evidence="13">Threonine--tRNA ligase</fullName>
        <ecNumber evidence="13">6.1.1.3</ecNumber>
    </recommendedName>
    <alternativeName>
        <fullName evidence="13">Threonyl-tRNA synthetase</fullName>
        <shortName evidence="13">ThrRS</shortName>
    </alternativeName>
</protein>
<feature type="domain" description="Aminoacyl-transfer RNA synthetases class-II family profile" evidence="14">
    <location>
        <begin position="242"/>
        <end position="534"/>
    </location>
</feature>
<dbReference type="CDD" id="cd01667">
    <property type="entry name" value="TGS_ThrRS"/>
    <property type="match status" value="1"/>
</dbReference>
<dbReference type="PRINTS" id="PR01047">
    <property type="entry name" value="TRNASYNTHTHR"/>
</dbReference>
<dbReference type="Gene3D" id="3.30.54.20">
    <property type="match status" value="1"/>
</dbReference>
<evidence type="ECO:0000256" key="11">
    <source>
        <dbReference type="ARBA" id="ARBA00023146"/>
    </source>
</evidence>
<dbReference type="Pfam" id="PF07973">
    <property type="entry name" value="tRNA_SAD"/>
    <property type="match status" value="1"/>
</dbReference>
<comment type="caution">
    <text evidence="16">The sequence shown here is derived from an EMBL/GenBank/DDBJ whole genome shotgun (WGS) entry which is preliminary data.</text>
</comment>